<evidence type="ECO:0000256" key="8">
    <source>
        <dbReference type="SAM" id="MobiDB-lite"/>
    </source>
</evidence>
<reference evidence="9 10" key="1">
    <citation type="submission" date="2016-08" db="EMBL/GenBank/DDBJ databases">
        <title>A Parts List for Fungal Cellulosomes Revealed by Comparative Genomics.</title>
        <authorList>
            <consortium name="DOE Joint Genome Institute"/>
            <person name="Haitjema C.H."/>
            <person name="Gilmore S.P."/>
            <person name="Henske J.K."/>
            <person name="Solomon K.V."/>
            <person name="De Groot R."/>
            <person name="Kuo A."/>
            <person name="Mondo S.J."/>
            <person name="Salamov A.A."/>
            <person name="Labutti K."/>
            <person name="Zhao Z."/>
            <person name="Chiniquy J."/>
            <person name="Barry K."/>
            <person name="Brewer H.M."/>
            <person name="Purvine S.O."/>
            <person name="Wright A.T."/>
            <person name="Boxma B."/>
            <person name="Van Alen T."/>
            <person name="Hackstein J.H."/>
            <person name="Baker S.E."/>
            <person name="Grigoriev I.V."/>
            <person name="O'Malley M.A."/>
        </authorList>
    </citation>
    <scope>NUCLEOTIDE SEQUENCE [LARGE SCALE GENOMIC DNA]</scope>
    <source>
        <strain evidence="9 10">G1</strain>
    </source>
</reference>
<dbReference type="GO" id="GO:0022627">
    <property type="term" value="C:cytosolic small ribosomal subunit"/>
    <property type="evidence" value="ECO:0007669"/>
    <property type="project" value="UniProtKB-UniRule"/>
</dbReference>
<comment type="function">
    <text evidence="6">Required for the assembly and/or stability of the 40S ribosomal subunit. Required for the processing of the 20S rRNA-precursor to mature 18S rRNA in a late step of the maturation of 40S ribosomal subunits.</text>
</comment>
<name>A0A1Y2CHA2_9FUNG</name>
<comment type="subunit">
    <text evidence="6">Component of the small ribosomal subunit. Mature ribosomes consist of a small (40S) and a large (60S) subunit. The 40S subunit contains about 33 different proteins and 1 molecule of RNA (18S). The 60S subunit contains about 49 different proteins and 3 molecules of RNA (25S, 5.8S and 5S). Interacts with RPS21.</text>
</comment>
<evidence type="ECO:0000256" key="7">
    <source>
        <dbReference type="RuleBase" id="RU003631"/>
    </source>
</evidence>
<dbReference type="OrthoDB" id="414863at2759"/>
<proteinExistence type="inferred from homology"/>
<keyword evidence="4 6" id="KW-0689">Ribosomal protein</keyword>
<dbReference type="InterPro" id="IPR027498">
    <property type="entry name" value="Ribosomal_uS2_euk"/>
</dbReference>
<dbReference type="PRINTS" id="PR00395">
    <property type="entry name" value="RIBOSOMALS2"/>
</dbReference>
<evidence type="ECO:0000313" key="9">
    <source>
        <dbReference type="EMBL" id="ORY46204.1"/>
    </source>
</evidence>
<dbReference type="GO" id="GO:0006412">
    <property type="term" value="P:translation"/>
    <property type="evidence" value="ECO:0007669"/>
    <property type="project" value="UniProtKB-UniRule"/>
</dbReference>
<feature type="compositionally biased region" description="Acidic residues" evidence="8">
    <location>
        <begin position="254"/>
        <end position="263"/>
    </location>
</feature>
<dbReference type="InterPro" id="IPR001865">
    <property type="entry name" value="Ribosomal_uS2"/>
</dbReference>
<comment type="caution">
    <text evidence="9">The sequence shown here is derived from an EMBL/GenBank/DDBJ whole genome shotgun (WGS) entry which is preliminary data.</text>
</comment>
<dbReference type="GO" id="GO:0003735">
    <property type="term" value="F:structural constituent of ribosome"/>
    <property type="evidence" value="ECO:0007669"/>
    <property type="project" value="UniProtKB-UniRule"/>
</dbReference>
<dbReference type="InterPro" id="IPR018130">
    <property type="entry name" value="Ribosomal_uS2_CS"/>
</dbReference>
<dbReference type="Proteomes" id="UP000193920">
    <property type="component" value="Unassembled WGS sequence"/>
</dbReference>
<comment type="similarity">
    <text evidence="2 6 7">Belongs to the universal ribosomal protein uS2 family.</text>
</comment>
<dbReference type="AlphaFoldDB" id="A0A1Y2CHA2"/>
<evidence type="ECO:0000256" key="3">
    <source>
        <dbReference type="ARBA" id="ARBA00022490"/>
    </source>
</evidence>
<feature type="region of interest" description="Disordered" evidence="8">
    <location>
        <begin position="212"/>
        <end position="263"/>
    </location>
</feature>
<dbReference type="Gene3D" id="3.40.50.10490">
    <property type="entry name" value="Glucose-6-phosphate isomerase like protein, domain 1"/>
    <property type="match status" value="1"/>
</dbReference>
<dbReference type="EMBL" id="MCOG01000109">
    <property type="protein sequence ID" value="ORY46204.1"/>
    <property type="molecule type" value="Genomic_DNA"/>
</dbReference>
<evidence type="ECO:0000256" key="2">
    <source>
        <dbReference type="ARBA" id="ARBA00006242"/>
    </source>
</evidence>
<dbReference type="PROSITE" id="PS00963">
    <property type="entry name" value="RIBOSOMAL_S2_2"/>
    <property type="match status" value="1"/>
</dbReference>
<keyword evidence="10" id="KW-1185">Reference proteome</keyword>
<dbReference type="STRING" id="1754190.A0A1Y2CHA2"/>
<dbReference type="PANTHER" id="PTHR11489">
    <property type="entry name" value="40S RIBOSOMAL PROTEIN SA"/>
    <property type="match status" value="1"/>
</dbReference>
<dbReference type="SUPFAM" id="SSF52313">
    <property type="entry name" value="Ribosomal protein S2"/>
    <property type="match status" value="1"/>
</dbReference>
<keyword evidence="5 6" id="KW-0687">Ribonucleoprotein</keyword>
<feature type="compositionally biased region" description="Acidic residues" evidence="8">
    <location>
        <begin position="218"/>
        <end position="235"/>
    </location>
</feature>
<dbReference type="HAMAP" id="MF_03015">
    <property type="entry name" value="Ribosomal_S2_euk"/>
    <property type="match status" value="1"/>
</dbReference>
<sequence>MSRLPKILEPSQKDIHDLLAAQVHLGSKNLNFQMKPYIWKRRNDGVHIINIQKTYEKLVLAARIIATIENPSDVVIVSSRQYGQRAALKFAKYTGSQAVAGRFTPGTFTNYITRAFKEPRIIIVTDPIADHQAIYEASYVNIPVIALCDADSPLRYIDCAIPTNNKGKHAIGLIFWLLAREVLRLKGTISRQEEWDVMPDMFFYRDPEEIEKENADASADEEVEETNEVEVEEGFENGSVPINWTEGNPANWGETDDNQESAW</sequence>
<evidence type="ECO:0000256" key="1">
    <source>
        <dbReference type="ARBA" id="ARBA00004496"/>
    </source>
</evidence>
<dbReference type="FunFam" id="3.40.50.10490:FF:000012">
    <property type="entry name" value="40S ribosomal protein SA"/>
    <property type="match status" value="1"/>
</dbReference>
<keyword evidence="3 6" id="KW-0963">Cytoplasm</keyword>
<comment type="subcellular location">
    <subcellularLocation>
        <location evidence="1 6">Cytoplasm</location>
    </subcellularLocation>
</comment>
<dbReference type="InterPro" id="IPR005707">
    <property type="entry name" value="Ribosomal_uS2_euk/arc"/>
</dbReference>
<organism evidence="9 10">
    <name type="scientific">Neocallimastix californiae</name>
    <dbReference type="NCBI Taxonomy" id="1754190"/>
    <lineage>
        <taxon>Eukaryota</taxon>
        <taxon>Fungi</taxon>
        <taxon>Fungi incertae sedis</taxon>
        <taxon>Chytridiomycota</taxon>
        <taxon>Chytridiomycota incertae sedis</taxon>
        <taxon>Neocallimastigomycetes</taxon>
        <taxon>Neocallimastigales</taxon>
        <taxon>Neocallimastigaceae</taxon>
        <taxon>Neocallimastix</taxon>
    </lineage>
</organism>
<accession>A0A1Y2CHA2</accession>
<dbReference type="NCBIfam" id="TIGR01012">
    <property type="entry name" value="uS2_euk_arch"/>
    <property type="match status" value="1"/>
</dbReference>
<dbReference type="CDD" id="cd01425">
    <property type="entry name" value="RPS2"/>
    <property type="match status" value="1"/>
</dbReference>
<gene>
    <name evidence="6" type="primary">RPS0</name>
    <name evidence="9" type="ORF">LY90DRAFT_384745</name>
</gene>
<evidence type="ECO:0000256" key="6">
    <source>
        <dbReference type="HAMAP-Rule" id="MF_03015"/>
    </source>
</evidence>
<dbReference type="InterPro" id="IPR023591">
    <property type="entry name" value="Ribosomal_uS2_flav_dom_sf"/>
</dbReference>
<evidence type="ECO:0000313" key="10">
    <source>
        <dbReference type="Proteomes" id="UP000193920"/>
    </source>
</evidence>
<dbReference type="Pfam" id="PF00318">
    <property type="entry name" value="Ribosomal_S2"/>
    <property type="match status" value="2"/>
</dbReference>
<dbReference type="GO" id="GO:0000028">
    <property type="term" value="P:ribosomal small subunit assembly"/>
    <property type="evidence" value="ECO:0007669"/>
    <property type="project" value="UniProtKB-UniRule"/>
</dbReference>
<evidence type="ECO:0000256" key="5">
    <source>
        <dbReference type="ARBA" id="ARBA00023274"/>
    </source>
</evidence>
<evidence type="ECO:0000256" key="4">
    <source>
        <dbReference type="ARBA" id="ARBA00022980"/>
    </source>
</evidence>
<dbReference type="PROSITE" id="PS00962">
    <property type="entry name" value="RIBOSOMAL_S2_1"/>
    <property type="match status" value="1"/>
</dbReference>
<protein>
    <recommendedName>
        <fullName evidence="6">Small ribosomal subunit protein uS2</fullName>
    </recommendedName>
</protein>